<accession>A0AAR2ITX2</accession>
<reference evidence="9" key="3">
    <citation type="submission" date="2025-09" db="UniProtKB">
        <authorList>
            <consortium name="Ensembl"/>
        </authorList>
    </citation>
    <scope>IDENTIFICATION</scope>
</reference>
<evidence type="ECO:0000256" key="3">
    <source>
        <dbReference type="ARBA" id="ARBA00010417"/>
    </source>
</evidence>
<evidence type="ECO:0000256" key="4">
    <source>
        <dbReference type="ARBA" id="ARBA00014881"/>
    </source>
</evidence>
<comment type="subcellular location">
    <subcellularLocation>
        <location evidence="2">Cytoplasmic vesicle</location>
        <location evidence="2">Secretory vesicle</location>
        <location evidence="2">Synaptic vesicle</location>
    </subcellularLocation>
    <subcellularLocation>
        <location evidence="1">Nucleus</location>
    </subcellularLocation>
</comment>
<organism evidence="9 10">
    <name type="scientific">Pygocentrus nattereri</name>
    <name type="common">Red-bellied piranha</name>
    <dbReference type="NCBI Taxonomy" id="42514"/>
    <lineage>
        <taxon>Eukaryota</taxon>
        <taxon>Metazoa</taxon>
        <taxon>Chordata</taxon>
        <taxon>Craniata</taxon>
        <taxon>Vertebrata</taxon>
        <taxon>Euteleostomi</taxon>
        <taxon>Actinopterygii</taxon>
        <taxon>Neopterygii</taxon>
        <taxon>Teleostei</taxon>
        <taxon>Ostariophysi</taxon>
        <taxon>Characiformes</taxon>
        <taxon>Characoidei</taxon>
        <taxon>Pygocentrus</taxon>
    </lineage>
</organism>
<evidence type="ECO:0000256" key="1">
    <source>
        <dbReference type="ARBA" id="ARBA00004123"/>
    </source>
</evidence>
<keyword evidence="5" id="KW-0963">Cytoplasm</keyword>
<dbReference type="SMART" id="SM00088">
    <property type="entry name" value="PINT"/>
    <property type="match status" value="1"/>
</dbReference>
<dbReference type="Ensembl" id="ENSPNAT00000046665.1">
    <property type="protein sequence ID" value="ENSPNAP00000041499.1"/>
    <property type="gene ID" value="ENSPNAG00000010294.2"/>
</dbReference>
<evidence type="ECO:0000259" key="8">
    <source>
        <dbReference type="PROSITE" id="PS50250"/>
    </source>
</evidence>
<dbReference type="InterPro" id="IPR036390">
    <property type="entry name" value="WH_DNA-bd_sf"/>
</dbReference>
<dbReference type="GO" id="GO:0005829">
    <property type="term" value="C:cytosol"/>
    <property type="evidence" value="ECO:0007669"/>
    <property type="project" value="TreeGrafter"/>
</dbReference>
<dbReference type="Pfam" id="PF18420">
    <property type="entry name" value="CSN4_RPN5_eIF3a"/>
    <property type="match status" value="1"/>
</dbReference>
<evidence type="ECO:0000313" key="9">
    <source>
        <dbReference type="Ensembl" id="ENSPNAP00000041499.1"/>
    </source>
</evidence>
<feature type="domain" description="PCI" evidence="8">
    <location>
        <begin position="197"/>
        <end position="389"/>
    </location>
</feature>
<reference evidence="9 10" key="1">
    <citation type="submission" date="2020-10" db="EMBL/GenBank/DDBJ databases">
        <title>Pygocentrus nattereri (red-bellied piranha) genome, fPygNat1, primary haplotype.</title>
        <authorList>
            <person name="Myers G."/>
            <person name="Meyer A."/>
            <person name="Karagic N."/>
            <person name="Pippel M."/>
            <person name="Winkler S."/>
            <person name="Tracey A."/>
            <person name="Wood J."/>
            <person name="Formenti G."/>
            <person name="Howe K."/>
            <person name="Fedrigo O."/>
            <person name="Jarvis E.D."/>
        </authorList>
    </citation>
    <scope>NUCLEOTIDE SEQUENCE [LARGE SCALE GENOMIC DNA]</scope>
</reference>
<dbReference type="InterPro" id="IPR041406">
    <property type="entry name" value="CSN4_HTH"/>
</dbReference>
<dbReference type="Gene3D" id="1.10.10.10">
    <property type="entry name" value="Winged helix-like DNA-binding domain superfamily/Winged helix DNA-binding domain"/>
    <property type="match status" value="1"/>
</dbReference>
<keyword evidence="10" id="KW-1185">Reference proteome</keyword>
<dbReference type="PANTHER" id="PTHR10855:SF2">
    <property type="entry name" value="COP9 SIGNALOSOME COMPLEX SUBUNIT 4"/>
    <property type="match status" value="1"/>
</dbReference>
<evidence type="ECO:0000256" key="2">
    <source>
        <dbReference type="ARBA" id="ARBA00004234"/>
    </source>
</evidence>
<name>A0AAR2ITX2_PYGNA</name>
<dbReference type="GO" id="GO:0008180">
    <property type="term" value="C:COP9 signalosome"/>
    <property type="evidence" value="ECO:0007669"/>
    <property type="project" value="UniProtKB-KW"/>
</dbReference>
<dbReference type="Proteomes" id="UP001501920">
    <property type="component" value="Chromosome 18"/>
</dbReference>
<reference evidence="9" key="2">
    <citation type="submission" date="2025-08" db="UniProtKB">
        <authorList>
            <consortium name="Ensembl"/>
        </authorList>
    </citation>
    <scope>IDENTIFICATION</scope>
</reference>
<keyword evidence="7" id="KW-0539">Nucleus</keyword>
<sequence>MAAGVRQELAQLMNSSGSHKDLAGKYRQILEKAIQFTDAEQLEALKAFVEAMVNENVSLVISRQLLTDFCTHLPSLPDSTAKAVYHFTLEKIQPRVISFEEQVASIRQHLATIYEKEEDWRNAAQVLVGIPLETGQKQYNVDYKLDTYLKIARLYLEDDDPVQAEAYINRASLLQNESTNEQLQIHYKVCYARVLDYRRKFIEAAQRYNELSYKSIVHESERLEALKHALHCTILASAGQQRSRMLATLFKDERCQQLAAYGILEKMYLDRIIRGNQLQEFAAMLMPHQKATTADGKLYNKKHSQYLIIMIFASSLDYSSSILDRAVIEHNLLSASKLYNNITFEELGALLEIPPAKAEKIASQMITEGRMNGFIDQIDGIVHFETREPLPTWDKQIQSLCFQVNNLLEKISQAAPEWTAQAIEAQMSQ</sequence>
<gene>
    <name evidence="9" type="primary">COPS4</name>
</gene>
<dbReference type="AlphaFoldDB" id="A0AAR2ITX2"/>
<dbReference type="InterPro" id="IPR000717">
    <property type="entry name" value="PCI_dom"/>
</dbReference>
<evidence type="ECO:0000313" key="10">
    <source>
        <dbReference type="Proteomes" id="UP001501920"/>
    </source>
</evidence>
<keyword evidence="6" id="KW-0736">Signalosome</keyword>
<dbReference type="GeneTree" id="ENSGT00940000153510"/>
<proteinExistence type="inferred from homology"/>
<evidence type="ECO:0000256" key="7">
    <source>
        <dbReference type="ARBA" id="ARBA00023242"/>
    </source>
</evidence>
<evidence type="ECO:0000256" key="6">
    <source>
        <dbReference type="ARBA" id="ARBA00022790"/>
    </source>
</evidence>
<evidence type="ECO:0000256" key="5">
    <source>
        <dbReference type="ARBA" id="ARBA00022490"/>
    </source>
</evidence>
<dbReference type="SUPFAM" id="SSF46785">
    <property type="entry name" value="Winged helix' DNA-binding domain"/>
    <property type="match status" value="1"/>
</dbReference>
<dbReference type="Pfam" id="PF22241">
    <property type="entry name" value="PSMD12-CSN4_N"/>
    <property type="match status" value="1"/>
</dbReference>
<dbReference type="PROSITE" id="PS50250">
    <property type="entry name" value="PCI"/>
    <property type="match status" value="1"/>
</dbReference>
<dbReference type="InterPro" id="IPR036388">
    <property type="entry name" value="WH-like_DNA-bd_sf"/>
</dbReference>
<dbReference type="GO" id="GO:0008021">
    <property type="term" value="C:synaptic vesicle"/>
    <property type="evidence" value="ECO:0007669"/>
    <property type="project" value="UniProtKB-SubCell"/>
</dbReference>
<dbReference type="PANTHER" id="PTHR10855">
    <property type="entry name" value="26S PROTEASOME NON-ATPASE REGULATORY SUBUNIT 12/COP9 SIGNALOSOME COMPLEX SUBUNIT 4"/>
    <property type="match status" value="1"/>
</dbReference>
<dbReference type="FunFam" id="1.10.10.10:FF:000130">
    <property type="entry name" value="COP9 signalosome complex subunit 4"/>
    <property type="match status" value="1"/>
</dbReference>
<dbReference type="InterPro" id="IPR040134">
    <property type="entry name" value="PSMD12/CSN4"/>
</dbReference>
<comment type="similarity">
    <text evidence="3">Belongs to the CSN4 family.</text>
</comment>
<protein>
    <recommendedName>
        <fullName evidence="4">COP9 signalosome complex subunit 4</fullName>
    </recommendedName>
</protein>
<dbReference type="Pfam" id="PF01399">
    <property type="entry name" value="PCI"/>
    <property type="match status" value="1"/>
</dbReference>
<dbReference type="InterPro" id="IPR054559">
    <property type="entry name" value="PSMD12-CSN4-like_N"/>
</dbReference>